<comment type="caution">
    <text evidence="1">The sequence shown here is derived from an EMBL/GenBank/DDBJ whole genome shotgun (WGS) entry which is preliminary data.</text>
</comment>
<accession>A0ABW5Y9K8</accession>
<organism evidence="1 2">
    <name type="scientific">Mucilaginibacter ximonensis</name>
    <dbReference type="NCBI Taxonomy" id="538021"/>
    <lineage>
        <taxon>Bacteria</taxon>
        <taxon>Pseudomonadati</taxon>
        <taxon>Bacteroidota</taxon>
        <taxon>Sphingobacteriia</taxon>
        <taxon>Sphingobacteriales</taxon>
        <taxon>Sphingobacteriaceae</taxon>
        <taxon>Mucilaginibacter</taxon>
    </lineage>
</organism>
<dbReference type="RefSeq" id="WP_377182337.1">
    <property type="nucleotide sequence ID" value="NZ_JBHUPD010000001.1"/>
</dbReference>
<protein>
    <submittedName>
        <fullName evidence="1">Uncharacterized protein</fullName>
    </submittedName>
</protein>
<evidence type="ECO:0000313" key="1">
    <source>
        <dbReference type="EMBL" id="MFD2871547.1"/>
    </source>
</evidence>
<gene>
    <name evidence="1" type="ORF">ACFS5N_03635</name>
</gene>
<keyword evidence="2" id="KW-1185">Reference proteome</keyword>
<sequence length="75" mass="8107">MMQKEKSISLFLPLLTGILLLFVFLSGITEIACLASYASKPEPAVSLTNKIRPMAPTVRNAQKVLSSVVVSDLSK</sequence>
<dbReference type="Proteomes" id="UP001597557">
    <property type="component" value="Unassembled WGS sequence"/>
</dbReference>
<reference evidence="2" key="1">
    <citation type="journal article" date="2019" name="Int. J. Syst. Evol. Microbiol.">
        <title>The Global Catalogue of Microorganisms (GCM) 10K type strain sequencing project: providing services to taxonomists for standard genome sequencing and annotation.</title>
        <authorList>
            <consortium name="The Broad Institute Genomics Platform"/>
            <consortium name="The Broad Institute Genome Sequencing Center for Infectious Disease"/>
            <person name="Wu L."/>
            <person name="Ma J."/>
        </authorList>
    </citation>
    <scope>NUCLEOTIDE SEQUENCE [LARGE SCALE GENOMIC DNA]</scope>
    <source>
        <strain evidence="2">KCTC 22437</strain>
    </source>
</reference>
<name>A0ABW5Y9K8_9SPHI</name>
<dbReference type="EMBL" id="JBHUPD010000001">
    <property type="protein sequence ID" value="MFD2871547.1"/>
    <property type="molecule type" value="Genomic_DNA"/>
</dbReference>
<evidence type="ECO:0000313" key="2">
    <source>
        <dbReference type="Proteomes" id="UP001597557"/>
    </source>
</evidence>
<proteinExistence type="predicted"/>